<dbReference type="EMBL" id="AP026867">
    <property type="protein sequence ID" value="BDS11750.1"/>
    <property type="molecule type" value="Genomic_DNA"/>
</dbReference>
<keyword evidence="3" id="KW-1185">Reference proteome</keyword>
<dbReference type="CDD" id="cd00761">
    <property type="entry name" value="Glyco_tranf_GTA_type"/>
    <property type="match status" value="1"/>
</dbReference>
<dbReference type="AlphaFoldDB" id="A0A915YEP2"/>
<dbReference type="Gene3D" id="3.90.550.10">
    <property type="entry name" value="Spore Coat Polysaccharide Biosynthesis Protein SpsA, Chain A"/>
    <property type="match status" value="1"/>
</dbReference>
<dbReference type="SUPFAM" id="SSF53448">
    <property type="entry name" value="Nucleotide-diphospho-sugar transferases"/>
    <property type="match status" value="1"/>
</dbReference>
<reference evidence="2" key="1">
    <citation type="submission" date="2022-09" db="EMBL/GenBank/DDBJ databases">
        <title>Aureispira anguillicida sp. nov., isolated from Leptocephalus of Japanese eel Anguilla japonica.</title>
        <authorList>
            <person name="Yuasa K."/>
            <person name="Mekata T."/>
            <person name="Ikunari K."/>
        </authorList>
    </citation>
    <scope>NUCLEOTIDE SEQUENCE</scope>
    <source>
        <strain evidence="2">EL160426</strain>
    </source>
</reference>
<evidence type="ECO:0000313" key="2">
    <source>
        <dbReference type="EMBL" id="BDS11750.1"/>
    </source>
</evidence>
<dbReference type="PANTHER" id="PTHR22916:SF3">
    <property type="entry name" value="UDP-GLCNAC:BETAGAL BETA-1,3-N-ACETYLGLUCOSAMINYLTRANSFERASE-LIKE PROTEIN 1"/>
    <property type="match status" value="1"/>
</dbReference>
<feature type="domain" description="Glycosyltransferase 2-like" evidence="1">
    <location>
        <begin position="8"/>
        <end position="173"/>
    </location>
</feature>
<name>A0A915YEP2_9BACT</name>
<sequence>MMTLPLISILMPVKNTAPFLVECLDSILAQTYSNWELIAVNDHSTDASLAILQQYAKDYPQIVVLNNQERGIIPALRLAYSHSKGQLITRMDSDDIMPVFKLERLSTSLLSRGMGHLATGLVEYFSAETLGNGYQRYAQWLNGLSSTGENFKELYKECVIPSPCWMIYRTDLERCNAFNLDRYPEDYDLCFRFYEAGLICIPTTEVLHHWRDSQGRTSRHDPNYADNNFLAIKIHYFLKLSNNNKRPLVLWGAGKKGKCIAQMLTNAKVPFTWICNNKNKIGKDIYQQRLYPTSHLSTLIQPQIIVAIAEPIAQKTIKESFSKQGLTSMKDFFFFC</sequence>
<dbReference type="Pfam" id="PF00535">
    <property type="entry name" value="Glycos_transf_2"/>
    <property type="match status" value="1"/>
</dbReference>
<proteinExistence type="predicted"/>
<evidence type="ECO:0000313" key="3">
    <source>
        <dbReference type="Proteomes" id="UP001060919"/>
    </source>
</evidence>
<dbReference type="GO" id="GO:0016758">
    <property type="term" value="F:hexosyltransferase activity"/>
    <property type="evidence" value="ECO:0007669"/>
    <property type="project" value="UniProtKB-ARBA"/>
</dbReference>
<dbReference type="RefSeq" id="WP_264792896.1">
    <property type="nucleotide sequence ID" value="NZ_AP026867.1"/>
</dbReference>
<dbReference type="Proteomes" id="UP001060919">
    <property type="component" value="Chromosome"/>
</dbReference>
<dbReference type="PANTHER" id="PTHR22916">
    <property type="entry name" value="GLYCOSYLTRANSFERASE"/>
    <property type="match status" value="1"/>
</dbReference>
<evidence type="ECO:0000259" key="1">
    <source>
        <dbReference type="Pfam" id="PF00535"/>
    </source>
</evidence>
<dbReference type="KEGG" id="aup:AsAng_0024640"/>
<dbReference type="InterPro" id="IPR029044">
    <property type="entry name" value="Nucleotide-diphossugar_trans"/>
</dbReference>
<dbReference type="InterPro" id="IPR001173">
    <property type="entry name" value="Glyco_trans_2-like"/>
</dbReference>
<organism evidence="2 3">
    <name type="scientific">Aureispira anguillae</name>
    <dbReference type="NCBI Taxonomy" id="2864201"/>
    <lineage>
        <taxon>Bacteria</taxon>
        <taxon>Pseudomonadati</taxon>
        <taxon>Bacteroidota</taxon>
        <taxon>Saprospiria</taxon>
        <taxon>Saprospirales</taxon>
        <taxon>Saprospiraceae</taxon>
        <taxon>Aureispira</taxon>
    </lineage>
</organism>
<accession>A0A915YEP2</accession>
<protein>
    <submittedName>
        <fullName evidence="2">Glycosyltransferase</fullName>
    </submittedName>
</protein>
<gene>
    <name evidence="2" type="ORF">AsAng_0024640</name>
</gene>